<dbReference type="InterPro" id="IPR029044">
    <property type="entry name" value="Nucleotide-diphossugar_trans"/>
</dbReference>
<feature type="transmembrane region" description="Helical" evidence="8">
    <location>
        <begin position="205"/>
        <end position="223"/>
    </location>
</feature>
<dbReference type="CDD" id="cd04187">
    <property type="entry name" value="DPM1_like_bac"/>
    <property type="match status" value="1"/>
</dbReference>
<keyword evidence="4 8" id="KW-0812">Transmembrane</keyword>
<dbReference type="Pfam" id="PF00535">
    <property type="entry name" value="Glycos_transf_2"/>
    <property type="match status" value="1"/>
</dbReference>
<comment type="caution">
    <text evidence="10">The sequence shown here is derived from an EMBL/GenBank/DDBJ whole genome shotgun (WGS) entry which is preliminary data.</text>
</comment>
<dbReference type="Gene3D" id="3.90.550.10">
    <property type="entry name" value="Spore Coat Polysaccharide Biosynthesis Protein SpsA, Chain A"/>
    <property type="match status" value="1"/>
</dbReference>
<protein>
    <submittedName>
        <fullName evidence="10">Glycosyltransferase involved in cell wall biosynthesis</fullName>
    </submittedName>
</protein>
<keyword evidence="3 10" id="KW-0808">Transferase</keyword>
<evidence type="ECO:0000313" key="11">
    <source>
        <dbReference type="Proteomes" id="UP000231134"/>
    </source>
</evidence>
<keyword evidence="11" id="KW-1185">Reference proteome</keyword>
<dbReference type="PANTHER" id="PTHR48090:SF3">
    <property type="entry name" value="UNDECAPRENYL-PHOSPHATE 4-DEOXY-4-FORMAMIDO-L-ARABINOSE TRANSFERASE"/>
    <property type="match status" value="1"/>
</dbReference>
<dbReference type="OrthoDB" id="9807795at2"/>
<gene>
    <name evidence="10" type="ORF">BGX16_0503</name>
</gene>
<dbReference type="InterPro" id="IPR050256">
    <property type="entry name" value="Glycosyltransferase_2"/>
</dbReference>
<dbReference type="PANTHER" id="PTHR48090">
    <property type="entry name" value="UNDECAPRENYL-PHOSPHATE 4-DEOXY-4-FORMAMIDO-L-ARABINOSE TRANSFERASE-RELATED"/>
    <property type="match status" value="1"/>
</dbReference>
<keyword evidence="5" id="KW-0448">Lipopolysaccharide biosynthesis</keyword>
<feature type="transmembrane region" description="Helical" evidence="8">
    <location>
        <begin position="265"/>
        <end position="287"/>
    </location>
</feature>
<name>A0A2M9A4K3_9BACT</name>
<evidence type="ECO:0000256" key="3">
    <source>
        <dbReference type="ARBA" id="ARBA00022679"/>
    </source>
</evidence>
<organism evidence="10 11">
    <name type="scientific">Hallerella succinigenes</name>
    <dbReference type="NCBI Taxonomy" id="1896222"/>
    <lineage>
        <taxon>Bacteria</taxon>
        <taxon>Pseudomonadati</taxon>
        <taxon>Fibrobacterota</taxon>
        <taxon>Fibrobacteria</taxon>
        <taxon>Fibrobacterales</taxon>
        <taxon>Fibrobacteraceae</taxon>
        <taxon>Hallerella</taxon>
    </lineage>
</organism>
<dbReference type="Proteomes" id="UP000231134">
    <property type="component" value="Unassembled WGS sequence"/>
</dbReference>
<sequence>MDLSLVIPVKEEEENLPELMKEIVDAITPTGKSFEVIVIDDGSRDRSWNVLLELAKQYDFLRLFRFQFNCGKADALSLGFSKARGELIATLDGDLQDDPREIPKMMKILDEGYDLVSGWKVRRHDPWHKTWPSKLFNLTVSAVCGKRLHDFNCGIKLYRASVVRFINLYGDFHRFIPVMAKWQGARVTEMPVTHRARVHGSSKYGVSRLVSGFLDLLTLLFLNKFATKPLHFFGLFGLLFFLFGGAVFGYFGFEWLKTGALHLRPLIVVGGFSLLMGIQLFSIGFLAELMSRNKEQRYPIAETVRDAVETDLEERV</sequence>
<evidence type="ECO:0000256" key="4">
    <source>
        <dbReference type="ARBA" id="ARBA00022692"/>
    </source>
</evidence>
<evidence type="ECO:0000259" key="9">
    <source>
        <dbReference type="Pfam" id="PF00535"/>
    </source>
</evidence>
<dbReference type="EMBL" id="PGEX01000001">
    <property type="protein sequence ID" value="PJJ40573.1"/>
    <property type="molecule type" value="Genomic_DNA"/>
</dbReference>
<evidence type="ECO:0000256" key="8">
    <source>
        <dbReference type="SAM" id="Phobius"/>
    </source>
</evidence>
<evidence type="ECO:0000256" key="7">
    <source>
        <dbReference type="ARBA" id="ARBA00023136"/>
    </source>
</evidence>
<dbReference type="GO" id="GO:0005886">
    <property type="term" value="C:plasma membrane"/>
    <property type="evidence" value="ECO:0007669"/>
    <property type="project" value="TreeGrafter"/>
</dbReference>
<keyword evidence="7 8" id="KW-0472">Membrane</keyword>
<dbReference type="GO" id="GO:0099621">
    <property type="term" value="F:undecaprenyl-phosphate 4-deoxy-4-formamido-L-arabinose transferase activity"/>
    <property type="evidence" value="ECO:0007669"/>
    <property type="project" value="TreeGrafter"/>
</dbReference>
<reference evidence="10 11" key="1">
    <citation type="submission" date="2017-11" db="EMBL/GenBank/DDBJ databases">
        <title>Animal gut microbial communities from fecal samples from Wisconsin, USA.</title>
        <authorList>
            <person name="Neumann A."/>
        </authorList>
    </citation>
    <scope>NUCLEOTIDE SEQUENCE [LARGE SCALE GENOMIC DNA]</scope>
    <source>
        <strain evidence="10 11">UWS3</strain>
    </source>
</reference>
<keyword evidence="1" id="KW-1003">Cell membrane</keyword>
<feature type="transmembrane region" description="Helical" evidence="8">
    <location>
        <begin position="230"/>
        <end position="253"/>
    </location>
</feature>
<dbReference type="GO" id="GO:0009103">
    <property type="term" value="P:lipopolysaccharide biosynthetic process"/>
    <property type="evidence" value="ECO:0007669"/>
    <property type="project" value="UniProtKB-KW"/>
</dbReference>
<keyword evidence="2" id="KW-0328">Glycosyltransferase</keyword>
<evidence type="ECO:0000256" key="6">
    <source>
        <dbReference type="ARBA" id="ARBA00022989"/>
    </source>
</evidence>
<evidence type="ECO:0000256" key="5">
    <source>
        <dbReference type="ARBA" id="ARBA00022985"/>
    </source>
</evidence>
<keyword evidence="6 8" id="KW-1133">Transmembrane helix</keyword>
<dbReference type="RefSeq" id="WP_100424644.1">
    <property type="nucleotide sequence ID" value="NZ_JAQXKX010000044.1"/>
</dbReference>
<feature type="domain" description="Glycosyltransferase 2-like" evidence="9">
    <location>
        <begin position="4"/>
        <end position="163"/>
    </location>
</feature>
<evidence type="ECO:0000256" key="2">
    <source>
        <dbReference type="ARBA" id="ARBA00022676"/>
    </source>
</evidence>
<evidence type="ECO:0000313" key="10">
    <source>
        <dbReference type="EMBL" id="PJJ40573.1"/>
    </source>
</evidence>
<dbReference type="AlphaFoldDB" id="A0A2M9A4K3"/>
<dbReference type="InterPro" id="IPR001173">
    <property type="entry name" value="Glyco_trans_2-like"/>
</dbReference>
<dbReference type="SUPFAM" id="SSF53448">
    <property type="entry name" value="Nucleotide-diphospho-sugar transferases"/>
    <property type="match status" value="1"/>
</dbReference>
<proteinExistence type="predicted"/>
<evidence type="ECO:0000256" key="1">
    <source>
        <dbReference type="ARBA" id="ARBA00022475"/>
    </source>
</evidence>
<accession>A0A2M9A4K3</accession>